<comment type="subcellular location">
    <subcellularLocation>
        <location evidence="1 7">Cell outer membrane</location>
        <topology evidence="1 7">Multi-pass membrane protein</topology>
    </subcellularLocation>
</comment>
<dbReference type="NCBIfam" id="TIGR04057">
    <property type="entry name" value="SusC_RagA_signa"/>
    <property type="match status" value="1"/>
</dbReference>
<evidence type="ECO:0000259" key="8">
    <source>
        <dbReference type="Pfam" id="PF07715"/>
    </source>
</evidence>
<evidence type="ECO:0000256" key="7">
    <source>
        <dbReference type="PROSITE-ProRule" id="PRU01360"/>
    </source>
</evidence>
<feature type="domain" description="TonB-dependent receptor plug" evidence="8">
    <location>
        <begin position="122"/>
        <end position="243"/>
    </location>
</feature>
<evidence type="ECO:0000313" key="10">
    <source>
        <dbReference type="Proteomes" id="UP000001822"/>
    </source>
</evidence>
<dbReference type="RefSeq" id="WP_011583949.1">
    <property type="nucleotide sequence ID" value="NC_008255.1"/>
</dbReference>
<reference evidence="9 10" key="1">
    <citation type="journal article" date="2007" name="Appl. Environ. Microbiol.">
        <title>Genome sequence of the cellulolytic gliding bacterium Cytophaga hutchinsonii.</title>
        <authorList>
            <person name="Xie G."/>
            <person name="Bruce D.C."/>
            <person name="Challacombe J.F."/>
            <person name="Chertkov O."/>
            <person name="Detter J.C."/>
            <person name="Gilna P."/>
            <person name="Han C.S."/>
            <person name="Lucas S."/>
            <person name="Misra M."/>
            <person name="Myers G.L."/>
            <person name="Richardson P."/>
            <person name="Tapia R."/>
            <person name="Thayer N."/>
            <person name="Thompson L.S."/>
            <person name="Brettin T.S."/>
            <person name="Henrissat B."/>
            <person name="Wilson D.B."/>
            <person name="McBride M.J."/>
        </authorList>
    </citation>
    <scope>NUCLEOTIDE SEQUENCE [LARGE SCALE GENOMIC DNA]</scope>
    <source>
        <strain evidence="10">ATCC 33406 / DSM 1761 / CIP 103989 / NBRC 15051 / NCIMB 9469 / D465</strain>
    </source>
</reference>
<keyword evidence="6 7" id="KW-0998">Cell outer membrane</keyword>
<keyword evidence="3 7" id="KW-1134">Transmembrane beta strand</keyword>
<dbReference type="EMBL" id="CP000383">
    <property type="protein sequence ID" value="ABG57833.1"/>
    <property type="molecule type" value="Genomic_DNA"/>
</dbReference>
<dbReference type="InterPro" id="IPR012910">
    <property type="entry name" value="Plug_dom"/>
</dbReference>
<dbReference type="InterPro" id="IPR039426">
    <property type="entry name" value="TonB-dep_rcpt-like"/>
</dbReference>
<dbReference type="InterPro" id="IPR037066">
    <property type="entry name" value="Plug_dom_sf"/>
</dbReference>
<dbReference type="Proteomes" id="UP000001822">
    <property type="component" value="Chromosome"/>
</dbReference>
<accession>A0A6N4SNK5</accession>
<dbReference type="NCBIfam" id="TIGR04056">
    <property type="entry name" value="OMP_RagA_SusC"/>
    <property type="match status" value="1"/>
</dbReference>
<dbReference type="Pfam" id="PF13715">
    <property type="entry name" value="CarbopepD_reg_2"/>
    <property type="match status" value="1"/>
</dbReference>
<keyword evidence="10" id="KW-1185">Reference proteome</keyword>
<organism evidence="9 10">
    <name type="scientific">Cytophaga hutchinsonii (strain ATCC 33406 / DSM 1761 / CIP 103989 / NBRC 15051 / NCIMB 9469 / D465)</name>
    <dbReference type="NCBI Taxonomy" id="269798"/>
    <lineage>
        <taxon>Bacteria</taxon>
        <taxon>Pseudomonadati</taxon>
        <taxon>Bacteroidota</taxon>
        <taxon>Cytophagia</taxon>
        <taxon>Cytophagales</taxon>
        <taxon>Cytophagaceae</taxon>
        <taxon>Cytophaga</taxon>
    </lineage>
</organism>
<name>A0A6N4SNK5_CYTH3</name>
<dbReference type="AlphaFoldDB" id="A0A6N4SNK5"/>
<dbReference type="InterPro" id="IPR023997">
    <property type="entry name" value="TonB-dep_OMP_SusC/RagA_CS"/>
</dbReference>
<protein>
    <submittedName>
        <fullName evidence="9">Outer membrane receptor ragA protein</fullName>
    </submittedName>
</protein>
<dbReference type="Gene3D" id="2.170.130.10">
    <property type="entry name" value="TonB-dependent receptor, plug domain"/>
    <property type="match status" value="1"/>
</dbReference>
<dbReference type="Pfam" id="PF07715">
    <property type="entry name" value="Plug"/>
    <property type="match status" value="1"/>
</dbReference>
<dbReference type="InterPro" id="IPR008969">
    <property type="entry name" value="CarboxyPept-like_regulatory"/>
</dbReference>
<evidence type="ECO:0000256" key="1">
    <source>
        <dbReference type="ARBA" id="ARBA00004571"/>
    </source>
</evidence>
<evidence type="ECO:0000256" key="4">
    <source>
        <dbReference type="ARBA" id="ARBA00022692"/>
    </source>
</evidence>
<evidence type="ECO:0000256" key="3">
    <source>
        <dbReference type="ARBA" id="ARBA00022452"/>
    </source>
</evidence>
<dbReference type="KEGG" id="chu:CHU_0546"/>
<gene>
    <name evidence="9" type="primary">ragA</name>
    <name evidence="9" type="ordered locus">CHU_0546</name>
</gene>
<dbReference type="Gene3D" id="2.40.170.20">
    <property type="entry name" value="TonB-dependent receptor, beta-barrel domain"/>
    <property type="match status" value="1"/>
</dbReference>
<dbReference type="InterPro" id="IPR023996">
    <property type="entry name" value="TonB-dep_OMP_SusC/RagA"/>
</dbReference>
<dbReference type="SUPFAM" id="SSF56935">
    <property type="entry name" value="Porins"/>
    <property type="match status" value="1"/>
</dbReference>
<keyword evidence="2 7" id="KW-0813">Transport</keyword>
<dbReference type="InterPro" id="IPR036942">
    <property type="entry name" value="Beta-barrel_TonB_sf"/>
</dbReference>
<dbReference type="OrthoDB" id="9768177at2"/>
<dbReference type="GO" id="GO:0009279">
    <property type="term" value="C:cell outer membrane"/>
    <property type="evidence" value="ECO:0007669"/>
    <property type="project" value="UniProtKB-SubCell"/>
</dbReference>
<evidence type="ECO:0000313" key="9">
    <source>
        <dbReference type="EMBL" id="ABG57833.1"/>
    </source>
</evidence>
<dbReference type="PROSITE" id="PS52016">
    <property type="entry name" value="TONB_DEPENDENT_REC_3"/>
    <property type="match status" value="1"/>
</dbReference>
<comment type="similarity">
    <text evidence="7">Belongs to the TonB-dependent receptor family.</text>
</comment>
<keyword evidence="5 7" id="KW-0472">Membrane</keyword>
<evidence type="ECO:0000256" key="5">
    <source>
        <dbReference type="ARBA" id="ARBA00023136"/>
    </source>
</evidence>
<sequence>MKKPDKLLNTKLWIALLFITGIQWAAYSQTTLKGIVTDEITKETIIGAIVQVKGTSVGTATDVDGYYEVRVDSFPCKIVVSYIGYVTRQIDVNAAATELNITLTLKTDESEIVIVGYDTQRKEDVVGSIVKIDPEETKNIPVASFDAQLQGKAAGVQVNSQNGIPGDAVVVRIRGASTINASADPLYIIDGVFINNESMSTVDLGGKATSPLADINPADIENIEVLKDASATAIYGSRGANGVVIVTTKRGNYEQKPTLTFTTTQGAAWADKSRLWKQTTGPEHATLVNEAWINSGVDNPSLNQNYANRPFRPVSEGGRGNPEDQQTYDRISDLFRTGYLQQYDLGLQGGGKNNKYYFGASYNKQEANIRPVFYERASFKANIDSKISERISFGVSNTLSYSFRNQTRAGTGTGTGIFQSALHTPTYQPKNNPDGTPSRQSPFDNLDILLSDVFIRTASLRYIGNSYATFDLLKNKDLKFRTSFSLDYNLYDESEYNTSRTLKGAATRGFGLSNISQNTTWINEQTITYRKSIRNKHTLGVLVGNTLQSNTLKGTYTTGTGFPNNTYTQISSASVRNANQEWTKSTLASFFSRVDYNYKHKYYVEASIRADGSSKFGENNRWGYFPSVGASWRIKQENFMQNVKPVSDLKVRTSYGILGNQNGINNFAAQGLWTGGANYPNTPGTADQPGTTPLQLANKNLRWEKTQQLDFGIDIAFFNNRIALTTDFYYKRTTDLLLPTQVPATTGFTTYLTNSGEISNKGIEIAIQTQNIKSKKFSWNTSFNFTRNVNKVEKLENPYVYGSRDMVRNEEGYALYSFWMYNQLYVDKQTGQAVFEDVNGDGQITVADRKIMGNANPKFFGGLTNTFKYAGFDLNVFFVYQYGNKVVSFDRILNEGGGTKDNNRGIFEYNMNRWQKPGDDTDVPRVTSVGNNYGIEQNSRFLEDGSFIRLKTLTLGYTVPVDFTKKYSVQSVRFFVTGTNLLLFTKYKGPDPEAVHTSEQNARGIDVGTPPQPVSVQGGLTITL</sequence>
<keyword evidence="4 7" id="KW-0812">Transmembrane</keyword>
<evidence type="ECO:0000256" key="6">
    <source>
        <dbReference type="ARBA" id="ARBA00023237"/>
    </source>
</evidence>
<proteinExistence type="inferred from homology"/>
<keyword evidence="9" id="KW-0675">Receptor</keyword>
<dbReference type="Gene3D" id="2.60.40.1120">
    <property type="entry name" value="Carboxypeptidase-like, regulatory domain"/>
    <property type="match status" value="1"/>
</dbReference>
<evidence type="ECO:0000256" key="2">
    <source>
        <dbReference type="ARBA" id="ARBA00022448"/>
    </source>
</evidence>
<dbReference type="SUPFAM" id="SSF49464">
    <property type="entry name" value="Carboxypeptidase regulatory domain-like"/>
    <property type="match status" value="1"/>
</dbReference>